<dbReference type="InParanoid" id="Q2FPZ0"/>
<proteinExistence type="predicted"/>
<dbReference type="InterPro" id="IPR013383">
    <property type="entry name" value="CRISPR-assoc_prot_DxTHG_CS"/>
</dbReference>
<evidence type="ECO:0000313" key="2">
    <source>
        <dbReference type="Proteomes" id="UP000001941"/>
    </source>
</evidence>
<protein>
    <submittedName>
        <fullName evidence="1">CRISPR-associated protein, Csx2 family</fullName>
    </submittedName>
</protein>
<keyword evidence="2" id="KW-1185">Reference proteome</keyword>
<reference evidence="2" key="1">
    <citation type="journal article" date="2016" name="Stand. Genomic Sci.">
        <title>Complete genome sequence of Methanospirillum hungatei type strain JF1.</title>
        <authorList>
            <person name="Gunsalus R.P."/>
            <person name="Cook L.E."/>
            <person name="Crable B."/>
            <person name="Rohlin L."/>
            <person name="McDonald E."/>
            <person name="Mouttaki H."/>
            <person name="Sieber J.R."/>
            <person name="Poweleit N."/>
            <person name="Zhou H."/>
            <person name="Lapidus A.L."/>
            <person name="Daligault H.E."/>
            <person name="Land M."/>
            <person name="Gilna P."/>
            <person name="Ivanova N."/>
            <person name="Kyrpides N."/>
            <person name="Culley D.E."/>
            <person name="McInerney M.J."/>
        </authorList>
    </citation>
    <scope>NUCLEOTIDE SEQUENCE [LARGE SCALE GENOMIC DNA]</scope>
    <source>
        <strain evidence="2">ATCC 27890 / DSM 864 / NBRC 100397 / JF-1</strain>
    </source>
</reference>
<dbReference type="KEGG" id="mhu:Mhun_0731"/>
<dbReference type="OrthoDB" id="116435at2157"/>
<dbReference type="RefSeq" id="WP_011447765.1">
    <property type="nucleotide sequence ID" value="NC_007796.1"/>
</dbReference>
<dbReference type="AlphaFoldDB" id="Q2FPZ0"/>
<dbReference type="EMBL" id="CP000254">
    <property type="protein sequence ID" value="ABD40484.1"/>
    <property type="molecule type" value="Genomic_DNA"/>
</dbReference>
<sequence>MRKCLSFVGTGELKPARYTLNGSLCDTTVIQKALAEFYHPDMITLFVTGKAKTNNLSTVITSLSEHPHTLIDIPDGRTESELWEIFDKISHAVGPDDEILLDITHAYRFMPFLAFLTALYIREVTGATLWGVVYGAYEAGEDFCDHTGQTRRISPISDLTSFITLVDWMMAVRSFVSFADARGMQAMVTASRIPGSISSPYPDTDPYETLTHLADSLRQFTAGIQLARPIEAANSGIEVMKHLANVRNKIHADFPALNPVLEKINEMPPFAQTRSSSPSWSTLESQLAIISYQVEKGLYLQAAELAREWMVSAVICHQGLFSSWLKETVRTDAEEALHALTIRKKRKNYKSSPMVRRLEQITGWEKIANTWQKISRVRNDLAHCGMREIRKDAKTLENNVLAIPGELENVYQELSKL</sequence>
<dbReference type="Proteomes" id="UP000001941">
    <property type="component" value="Chromosome"/>
</dbReference>
<accession>Q2FPZ0</accession>
<gene>
    <name evidence="1" type="ordered locus">Mhun_0731</name>
</gene>
<dbReference type="eggNOG" id="arCOG07641">
    <property type="taxonomic scope" value="Archaea"/>
</dbReference>
<dbReference type="CDD" id="cd09732">
    <property type="entry name" value="Csx1_III-U"/>
    <property type="match status" value="1"/>
</dbReference>
<name>Q2FPZ0_METHJ</name>
<organism evidence="1 2">
    <name type="scientific">Methanospirillum hungatei JF-1 (strain ATCC 27890 / DSM 864 / NBRC 100397 / JF-1)</name>
    <dbReference type="NCBI Taxonomy" id="323259"/>
    <lineage>
        <taxon>Archaea</taxon>
        <taxon>Methanobacteriati</taxon>
        <taxon>Methanobacteriota</taxon>
        <taxon>Stenosarchaea group</taxon>
        <taxon>Methanomicrobia</taxon>
        <taxon>Methanomicrobiales</taxon>
        <taxon>Methanospirillaceae</taxon>
        <taxon>Methanospirillum</taxon>
    </lineage>
</organism>
<dbReference type="NCBIfam" id="TIGR02549">
    <property type="entry name" value="CRISPR_DxTHG"/>
    <property type="match status" value="1"/>
</dbReference>
<evidence type="ECO:0000313" key="1">
    <source>
        <dbReference type="EMBL" id="ABD40484.1"/>
    </source>
</evidence>
<dbReference type="GeneID" id="3923158"/>
<dbReference type="SUPFAM" id="SSF160980">
    <property type="entry name" value="SSO1389-like"/>
    <property type="match status" value="1"/>
</dbReference>
<dbReference type="HOGENOM" id="CLU_025124_1_0_2"/>
<dbReference type="EnsemblBacteria" id="ABD40484">
    <property type="protein sequence ID" value="ABD40484"/>
    <property type="gene ID" value="Mhun_0731"/>
</dbReference>
<dbReference type="STRING" id="323259.Mhun_0731"/>